<feature type="domain" description="Reverse transcriptase" evidence="1">
    <location>
        <begin position="1"/>
        <end position="111"/>
    </location>
</feature>
<organism evidence="2 3">
    <name type="scientific">Elysia marginata</name>
    <dbReference type="NCBI Taxonomy" id="1093978"/>
    <lineage>
        <taxon>Eukaryota</taxon>
        <taxon>Metazoa</taxon>
        <taxon>Spiralia</taxon>
        <taxon>Lophotrochozoa</taxon>
        <taxon>Mollusca</taxon>
        <taxon>Gastropoda</taxon>
        <taxon>Heterobranchia</taxon>
        <taxon>Euthyneura</taxon>
        <taxon>Panpulmonata</taxon>
        <taxon>Sacoglossa</taxon>
        <taxon>Placobranchoidea</taxon>
        <taxon>Plakobranchidae</taxon>
        <taxon>Elysia</taxon>
    </lineage>
</organism>
<dbReference type="EMBL" id="BMAT01004615">
    <property type="protein sequence ID" value="GFR77057.1"/>
    <property type="molecule type" value="Genomic_DNA"/>
</dbReference>
<sequence>MGTPQGDSLSPVLFIMCLESALKDIKSAQNNSQQSAHCMHSEIIYADDIDFIGTESISVGDIETSLKTHNLKVNVYKTEHTCRTEMNGGQKDLDLIRDIAENRDEWRTFIAEIRRGTAEAVRSDDPTSERL</sequence>
<accession>A0AAV4FUX4</accession>
<protein>
    <recommendedName>
        <fullName evidence="1">Reverse transcriptase domain-containing protein</fullName>
    </recommendedName>
</protein>
<name>A0AAV4FUX4_9GAST</name>
<dbReference type="InterPro" id="IPR000477">
    <property type="entry name" value="RT_dom"/>
</dbReference>
<dbReference type="Pfam" id="PF00078">
    <property type="entry name" value="RVT_1"/>
    <property type="match status" value="1"/>
</dbReference>
<evidence type="ECO:0000313" key="2">
    <source>
        <dbReference type="EMBL" id="GFR77057.1"/>
    </source>
</evidence>
<keyword evidence="3" id="KW-1185">Reference proteome</keyword>
<gene>
    <name evidence="2" type="ORF">ElyMa_002228700</name>
</gene>
<proteinExistence type="predicted"/>
<dbReference type="PROSITE" id="PS50878">
    <property type="entry name" value="RT_POL"/>
    <property type="match status" value="1"/>
</dbReference>
<reference evidence="2 3" key="1">
    <citation type="journal article" date="2021" name="Elife">
        <title>Chloroplast acquisition without the gene transfer in kleptoplastic sea slugs, Plakobranchus ocellatus.</title>
        <authorList>
            <person name="Maeda T."/>
            <person name="Takahashi S."/>
            <person name="Yoshida T."/>
            <person name="Shimamura S."/>
            <person name="Takaki Y."/>
            <person name="Nagai Y."/>
            <person name="Toyoda A."/>
            <person name="Suzuki Y."/>
            <person name="Arimoto A."/>
            <person name="Ishii H."/>
            <person name="Satoh N."/>
            <person name="Nishiyama T."/>
            <person name="Hasebe M."/>
            <person name="Maruyama T."/>
            <person name="Minagawa J."/>
            <person name="Obokata J."/>
            <person name="Shigenobu S."/>
        </authorList>
    </citation>
    <scope>NUCLEOTIDE SEQUENCE [LARGE SCALE GENOMIC DNA]</scope>
</reference>
<comment type="caution">
    <text evidence="2">The sequence shown here is derived from an EMBL/GenBank/DDBJ whole genome shotgun (WGS) entry which is preliminary data.</text>
</comment>
<evidence type="ECO:0000313" key="3">
    <source>
        <dbReference type="Proteomes" id="UP000762676"/>
    </source>
</evidence>
<evidence type="ECO:0000259" key="1">
    <source>
        <dbReference type="PROSITE" id="PS50878"/>
    </source>
</evidence>
<dbReference type="AlphaFoldDB" id="A0AAV4FUX4"/>
<dbReference type="Proteomes" id="UP000762676">
    <property type="component" value="Unassembled WGS sequence"/>
</dbReference>